<evidence type="ECO:0000313" key="2">
    <source>
        <dbReference type="Proteomes" id="UP000253345"/>
    </source>
</evidence>
<dbReference type="Gene3D" id="3.40.50.1000">
    <property type="entry name" value="HAD superfamily/HAD-like"/>
    <property type="match status" value="1"/>
</dbReference>
<dbReference type="SFLD" id="SFLDS00003">
    <property type="entry name" value="Haloacid_Dehalogenase"/>
    <property type="match status" value="1"/>
</dbReference>
<dbReference type="InterPro" id="IPR006439">
    <property type="entry name" value="HAD-SF_hydro_IA"/>
</dbReference>
<dbReference type="SFLD" id="SFLDG01129">
    <property type="entry name" value="C1.5:_HAD__Beta-PGM__Phosphata"/>
    <property type="match status" value="1"/>
</dbReference>
<dbReference type="OrthoDB" id="9782449at2"/>
<dbReference type="PANTHER" id="PTHR43481:SF4">
    <property type="entry name" value="GLYCEROL-1-PHOSPHATE PHOSPHOHYDROLASE 1-RELATED"/>
    <property type="match status" value="1"/>
</dbReference>
<keyword evidence="2" id="KW-1185">Reference proteome</keyword>
<dbReference type="Pfam" id="PF00702">
    <property type="entry name" value="Hydrolase"/>
    <property type="match status" value="1"/>
</dbReference>
<dbReference type="Proteomes" id="UP000253345">
    <property type="component" value="Unassembled WGS sequence"/>
</dbReference>
<proteinExistence type="predicted"/>
<reference evidence="1 2" key="1">
    <citation type="submission" date="2018-07" db="EMBL/GenBank/DDBJ databases">
        <title>Genomic Encyclopedia of Type Strains, Phase III (KMG-III): the genomes of soil and plant-associated and newly described type strains.</title>
        <authorList>
            <person name="Whitman W."/>
        </authorList>
    </citation>
    <scope>NUCLEOTIDE SEQUENCE [LARGE SCALE GENOMIC DNA]</scope>
    <source>
        <strain evidence="1 2">CECT 8525</strain>
    </source>
</reference>
<dbReference type="RefSeq" id="WP_114348173.1">
    <property type="nucleotide sequence ID" value="NZ_QPJL01000003.1"/>
</dbReference>
<dbReference type="InterPro" id="IPR023214">
    <property type="entry name" value="HAD_sf"/>
</dbReference>
<dbReference type="NCBIfam" id="TIGR01509">
    <property type="entry name" value="HAD-SF-IA-v3"/>
    <property type="match status" value="1"/>
</dbReference>
<comment type="caution">
    <text evidence="1">The sequence shown here is derived from an EMBL/GenBank/DDBJ whole genome shotgun (WGS) entry which is preliminary data.</text>
</comment>
<dbReference type="NCBIfam" id="TIGR01549">
    <property type="entry name" value="HAD-SF-IA-v1"/>
    <property type="match status" value="1"/>
</dbReference>
<dbReference type="EMBL" id="QPJL01000003">
    <property type="protein sequence ID" value="RCW87090.1"/>
    <property type="molecule type" value="Genomic_DNA"/>
</dbReference>
<dbReference type="GO" id="GO:0050308">
    <property type="term" value="F:sugar-phosphatase activity"/>
    <property type="evidence" value="ECO:0007669"/>
    <property type="project" value="TreeGrafter"/>
</dbReference>
<gene>
    <name evidence="1" type="ORF">DFP89_10394</name>
</gene>
<dbReference type="PANTHER" id="PTHR43481">
    <property type="entry name" value="FRUCTOSE-1-PHOSPHATE PHOSPHATASE"/>
    <property type="match status" value="1"/>
</dbReference>
<dbReference type="InterPro" id="IPR023198">
    <property type="entry name" value="PGP-like_dom2"/>
</dbReference>
<dbReference type="InterPro" id="IPR036412">
    <property type="entry name" value="HAD-like_sf"/>
</dbReference>
<dbReference type="Gene3D" id="1.10.150.240">
    <property type="entry name" value="Putative phosphatase, domain 2"/>
    <property type="match status" value="1"/>
</dbReference>
<protein>
    <submittedName>
        <fullName evidence="1">Sugar-phosphatase</fullName>
    </submittedName>
</protein>
<evidence type="ECO:0000313" key="1">
    <source>
        <dbReference type="EMBL" id="RCW87090.1"/>
    </source>
</evidence>
<dbReference type="AlphaFoldDB" id="A0A368Z3Q5"/>
<organism evidence="1 2">
    <name type="scientific">Paracoccus lutimaris</name>
    <dbReference type="NCBI Taxonomy" id="1490030"/>
    <lineage>
        <taxon>Bacteria</taxon>
        <taxon>Pseudomonadati</taxon>
        <taxon>Pseudomonadota</taxon>
        <taxon>Alphaproteobacteria</taxon>
        <taxon>Rhodobacterales</taxon>
        <taxon>Paracoccaceae</taxon>
        <taxon>Paracoccus</taxon>
    </lineage>
</organism>
<dbReference type="SUPFAM" id="SSF56784">
    <property type="entry name" value="HAD-like"/>
    <property type="match status" value="1"/>
</dbReference>
<accession>A0A368Z3Q5</accession>
<sequence>MDEIKQISGSFEAYLFDMDGTLLTSIPAVERVWAAWCKRVVVPYADVLAYMHGRRAIDTVRHFAPPHVSVEDEAAWVEAQEIADVDGVVAIDGAVELLSSLPAEKWAVVTSASRALALRRLTAAGLPLPSTLITSDDVRQGKPDPEGFLLAAERLGADIARCLVFEDADAGLQAGRAAGAQVIRVAGPHGAAQTVDAPTISGFTGLRL</sequence>
<dbReference type="InterPro" id="IPR051806">
    <property type="entry name" value="HAD-like_SPP"/>
</dbReference>
<name>A0A368Z3Q5_9RHOB</name>